<proteinExistence type="predicted"/>
<dbReference type="Proteomes" id="UP000827976">
    <property type="component" value="Chromosome 2"/>
</dbReference>
<evidence type="ECO:0000313" key="2">
    <source>
        <dbReference type="Proteomes" id="UP000827976"/>
    </source>
</evidence>
<evidence type="ECO:0000313" key="1">
    <source>
        <dbReference type="EMBL" id="KAH7690385.1"/>
    </source>
</evidence>
<keyword evidence="2" id="KW-1185">Reference proteome</keyword>
<protein>
    <submittedName>
        <fullName evidence="1">Uncharacterized protein</fullName>
    </submittedName>
</protein>
<comment type="caution">
    <text evidence="1">The sequence shown here is derived from an EMBL/GenBank/DDBJ whole genome shotgun (WGS) entry which is preliminary data.</text>
</comment>
<gene>
    <name evidence="1" type="ORF">IHE45_02G043500</name>
</gene>
<accession>A0ACB7WQB7</accession>
<name>A0ACB7WQB7_DIOAL</name>
<organism evidence="1 2">
    <name type="scientific">Dioscorea alata</name>
    <name type="common">Purple yam</name>
    <dbReference type="NCBI Taxonomy" id="55571"/>
    <lineage>
        <taxon>Eukaryota</taxon>
        <taxon>Viridiplantae</taxon>
        <taxon>Streptophyta</taxon>
        <taxon>Embryophyta</taxon>
        <taxon>Tracheophyta</taxon>
        <taxon>Spermatophyta</taxon>
        <taxon>Magnoliopsida</taxon>
        <taxon>Liliopsida</taxon>
        <taxon>Dioscoreales</taxon>
        <taxon>Dioscoreaceae</taxon>
        <taxon>Dioscorea</taxon>
    </lineage>
</organism>
<reference evidence="2" key="1">
    <citation type="journal article" date="2022" name="Nat. Commun.">
        <title>Chromosome evolution and the genetic basis of agronomically important traits in greater yam.</title>
        <authorList>
            <person name="Bredeson J.V."/>
            <person name="Lyons J.B."/>
            <person name="Oniyinde I.O."/>
            <person name="Okereke N.R."/>
            <person name="Kolade O."/>
            <person name="Nnabue I."/>
            <person name="Nwadili C.O."/>
            <person name="Hribova E."/>
            <person name="Parker M."/>
            <person name="Nwogha J."/>
            <person name="Shu S."/>
            <person name="Carlson J."/>
            <person name="Kariba R."/>
            <person name="Muthemba S."/>
            <person name="Knop K."/>
            <person name="Barton G.J."/>
            <person name="Sherwood A.V."/>
            <person name="Lopez-Montes A."/>
            <person name="Asiedu R."/>
            <person name="Jamnadass R."/>
            <person name="Muchugi A."/>
            <person name="Goodstein D."/>
            <person name="Egesi C.N."/>
            <person name="Featherston J."/>
            <person name="Asfaw A."/>
            <person name="Simpson G.G."/>
            <person name="Dolezel J."/>
            <person name="Hendre P.S."/>
            <person name="Van Deynze A."/>
            <person name="Kumar P.L."/>
            <person name="Obidiegwu J.E."/>
            <person name="Bhattacharjee R."/>
            <person name="Rokhsar D.S."/>
        </authorList>
    </citation>
    <scope>NUCLEOTIDE SEQUENCE [LARGE SCALE GENOMIC DNA]</scope>
    <source>
        <strain evidence="2">cv. TDa95/00328</strain>
    </source>
</reference>
<sequence length="81" mass="9216">MKLLQTLFLLVMVMASAMAARNVNEQSIYDENRPTISGRNLFETSLTEVGIDARINGKPETGLHFYERMPIPHPRVNELNN</sequence>
<dbReference type="EMBL" id="CM037012">
    <property type="protein sequence ID" value="KAH7690385.1"/>
    <property type="molecule type" value="Genomic_DNA"/>
</dbReference>